<dbReference type="PANTHER" id="PTHR43244:SF1">
    <property type="entry name" value="5,10-METHYLENETETRAHYDROMETHANOPTERIN REDUCTASE"/>
    <property type="match status" value="1"/>
</dbReference>
<dbReference type="OrthoDB" id="180193at2"/>
<protein>
    <submittedName>
        <fullName evidence="3">LLM class flavin-dependent oxidoreductase</fullName>
    </submittedName>
</protein>
<evidence type="ECO:0000313" key="3">
    <source>
        <dbReference type="EMBL" id="KAB1638495.1"/>
    </source>
</evidence>
<comment type="caution">
    <text evidence="3">The sequence shown here is derived from an EMBL/GenBank/DDBJ whole genome shotgun (WGS) entry which is preliminary data.</text>
</comment>
<dbReference type="EMBL" id="WBJX01000002">
    <property type="protein sequence ID" value="KAB1638495.1"/>
    <property type="molecule type" value="Genomic_DNA"/>
</dbReference>
<organism evidence="3 4">
    <name type="scientific">Pseudoclavibacter terrae</name>
    <dbReference type="NCBI Taxonomy" id="1530195"/>
    <lineage>
        <taxon>Bacteria</taxon>
        <taxon>Bacillati</taxon>
        <taxon>Actinomycetota</taxon>
        <taxon>Actinomycetes</taxon>
        <taxon>Micrococcales</taxon>
        <taxon>Microbacteriaceae</taxon>
        <taxon>Pseudoclavibacter</taxon>
    </lineage>
</organism>
<keyword evidence="4" id="KW-1185">Reference proteome</keyword>
<dbReference type="PANTHER" id="PTHR43244">
    <property type="match status" value="1"/>
</dbReference>
<sequence>MVFIGYHASHEQLPPSALLDAVVNAERVGFDGAFSADHLEPWTRRQGHSGNTIAWLGAALARTSFPIEAVLTPGYRYHPVIAAHAVATLAEMFPGRYAPALGSGELLNEHVIGGDWPEKDERTARLGECVDVMSRLLRGEEVTQEGRIVVDRARLWSLPPAVPALRATATSTATATWAAAWADGIVTVGTESEEVAAVLDAYRAAGGVGDSAVQVHFALEPDLPAAVALVREQWLHGVVTPPEAWDIAKPEEFERLAGAPSDDELQQHVLVASDIDVLADRIADIAGGFDRVYLHEISQDQDSFLEERAGPLLAALRLRFGGAA</sequence>
<evidence type="ECO:0000259" key="2">
    <source>
        <dbReference type="Pfam" id="PF00296"/>
    </source>
</evidence>
<dbReference type="InterPro" id="IPR036661">
    <property type="entry name" value="Luciferase-like_sf"/>
</dbReference>
<dbReference type="AlphaFoldDB" id="A0A7J5B4K6"/>
<reference evidence="3 4" key="1">
    <citation type="submission" date="2019-09" db="EMBL/GenBank/DDBJ databases">
        <title>Phylogeny of genus Pseudoclavibacter and closely related genus.</title>
        <authorList>
            <person name="Li Y."/>
        </authorList>
    </citation>
    <scope>NUCLEOTIDE SEQUENCE [LARGE SCALE GENOMIC DNA]</scope>
    <source>
        <strain evidence="3 4">THG-MD12</strain>
    </source>
</reference>
<feature type="domain" description="Luciferase-like" evidence="2">
    <location>
        <begin position="9"/>
        <end position="270"/>
    </location>
</feature>
<proteinExistence type="predicted"/>
<dbReference type="Pfam" id="PF00296">
    <property type="entry name" value="Bac_luciferase"/>
    <property type="match status" value="1"/>
</dbReference>
<evidence type="ECO:0000256" key="1">
    <source>
        <dbReference type="ARBA" id="ARBA00023002"/>
    </source>
</evidence>
<dbReference type="RefSeq" id="WP_151423526.1">
    <property type="nucleotide sequence ID" value="NZ_CANKVH010000002.1"/>
</dbReference>
<dbReference type="GO" id="GO:0016705">
    <property type="term" value="F:oxidoreductase activity, acting on paired donors, with incorporation or reduction of molecular oxygen"/>
    <property type="evidence" value="ECO:0007669"/>
    <property type="project" value="InterPro"/>
</dbReference>
<dbReference type="InterPro" id="IPR050564">
    <property type="entry name" value="F420-G6PD/mer"/>
</dbReference>
<dbReference type="SUPFAM" id="SSF51679">
    <property type="entry name" value="Bacterial luciferase-like"/>
    <property type="match status" value="1"/>
</dbReference>
<accession>A0A7J5B4K6</accession>
<gene>
    <name evidence="3" type="ORF">F8O03_08900</name>
</gene>
<dbReference type="Gene3D" id="3.20.20.30">
    <property type="entry name" value="Luciferase-like domain"/>
    <property type="match status" value="1"/>
</dbReference>
<evidence type="ECO:0000313" key="4">
    <source>
        <dbReference type="Proteomes" id="UP000490386"/>
    </source>
</evidence>
<dbReference type="InterPro" id="IPR011251">
    <property type="entry name" value="Luciferase-like_dom"/>
</dbReference>
<keyword evidence="1" id="KW-0560">Oxidoreductase</keyword>
<dbReference type="Proteomes" id="UP000490386">
    <property type="component" value="Unassembled WGS sequence"/>
</dbReference>
<name>A0A7J5B4K6_9MICO</name>